<keyword evidence="2" id="KW-1185">Reference proteome</keyword>
<dbReference type="AlphaFoldDB" id="A0AAV4RHS6"/>
<protein>
    <submittedName>
        <fullName evidence="1">Uncharacterized protein</fullName>
    </submittedName>
</protein>
<dbReference type="Proteomes" id="UP001054837">
    <property type="component" value="Unassembled WGS sequence"/>
</dbReference>
<sequence length="90" mass="10422">MLFWIEILREHSSSPFYSKCPSLFVPVYTHFHHGWDLMPVKPRQEFCAASTHLLNRFCNYSCKGKGSSGGDAILWNSGRGRGLRITKQWF</sequence>
<gene>
    <name evidence="1" type="ORF">CDAR_293491</name>
</gene>
<comment type="caution">
    <text evidence="1">The sequence shown here is derived from an EMBL/GenBank/DDBJ whole genome shotgun (WGS) entry which is preliminary data.</text>
</comment>
<reference evidence="1 2" key="1">
    <citation type="submission" date="2021-06" db="EMBL/GenBank/DDBJ databases">
        <title>Caerostris darwini draft genome.</title>
        <authorList>
            <person name="Kono N."/>
            <person name="Arakawa K."/>
        </authorList>
    </citation>
    <scope>NUCLEOTIDE SEQUENCE [LARGE SCALE GENOMIC DNA]</scope>
</reference>
<dbReference type="EMBL" id="BPLQ01006173">
    <property type="protein sequence ID" value="GIY20476.1"/>
    <property type="molecule type" value="Genomic_DNA"/>
</dbReference>
<accession>A0AAV4RHS6</accession>
<proteinExistence type="predicted"/>
<name>A0AAV4RHS6_9ARAC</name>
<evidence type="ECO:0000313" key="2">
    <source>
        <dbReference type="Proteomes" id="UP001054837"/>
    </source>
</evidence>
<evidence type="ECO:0000313" key="1">
    <source>
        <dbReference type="EMBL" id="GIY20476.1"/>
    </source>
</evidence>
<organism evidence="1 2">
    <name type="scientific">Caerostris darwini</name>
    <dbReference type="NCBI Taxonomy" id="1538125"/>
    <lineage>
        <taxon>Eukaryota</taxon>
        <taxon>Metazoa</taxon>
        <taxon>Ecdysozoa</taxon>
        <taxon>Arthropoda</taxon>
        <taxon>Chelicerata</taxon>
        <taxon>Arachnida</taxon>
        <taxon>Araneae</taxon>
        <taxon>Araneomorphae</taxon>
        <taxon>Entelegynae</taxon>
        <taxon>Araneoidea</taxon>
        <taxon>Araneidae</taxon>
        <taxon>Caerostris</taxon>
    </lineage>
</organism>